<dbReference type="Gene3D" id="2.60.120.10">
    <property type="entry name" value="Jelly Rolls"/>
    <property type="match status" value="1"/>
</dbReference>
<protein>
    <submittedName>
        <fullName evidence="2">Cyclic nucleotide-binding domain-containing protein</fullName>
    </submittedName>
</protein>
<dbReference type="PANTHER" id="PTHR23011">
    <property type="entry name" value="CYCLIC NUCLEOTIDE-BINDING DOMAIN CONTAINING PROTEIN"/>
    <property type="match status" value="1"/>
</dbReference>
<dbReference type="EMBL" id="FWZT01000002">
    <property type="protein sequence ID" value="SME93213.1"/>
    <property type="molecule type" value="Genomic_DNA"/>
</dbReference>
<dbReference type="PANTHER" id="PTHR23011:SF28">
    <property type="entry name" value="CYCLIC NUCLEOTIDE-BINDING DOMAIN CONTAINING PROTEIN"/>
    <property type="match status" value="1"/>
</dbReference>
<dbReference type="AlphaFoldDB" id="A0A1Y6B5D4"/>
<organism evidence="2 3">
    <name type="scientific">Pseudobacteriovorax antillogorgiicola</name>
    <dbReference type="NCBI Taxonomy" id="1513793"/>
    <lineage>
        <taxon>Bacteria</taxon>
        <taxon>Pseudomonadati</taxon>
        <taxon>Bdellovibrionota</taxon>
        <taxon>Oligoflexia</taxon>
        <taxon>Oligoflexales</taxon>
        <taxon>Pseudobacteriovoracaceae</taxon>
        <taxon>Pseudobacteriovorax</taxon>
    </lineage>
</organism>
<dbReference type="CDD" id="cd00038">
    <property type="entry name" value="CAP_ED"/>
    <property type="match status" value="1"/>
</dbReference>
<evidence type="ECO:0000313" key="2">
    <source>
        <dbReference type="EMBL" id="SME93213.1"/>
    </source>
</evidence>
<sequence length="188" mass="21393">MNKTGVISPELLEQFRDPDWGSDRLQQISLFKAFDPDILRDIYKLGEVQSIRKASHAVIEGEPSRGLYLILHGSLSVYKNDPITGDSHRLATMEEGDSFGELSLFDDAPRSATVMADIFSYVFYLDAERFERFLAQAGAHIMALFYKTCAISMSEKFRTLNSEYITSQQLLWKYALRKDRKSDKASSS</sequence>
<dbReference type="InterPro" id="IPR018488">
    <property type="entry name" value="cNMP-bd_CS"/>
</dbReference>
<gene>
    <name evidence="2" type="ORF">SAMN06296036_1029</name>
</gene>
<accession>A0A1Y6B5D4</accession>
<dbReference type="RefSeq" id="WP_132315728.1">
    <property type="nucleotide sequence ID" value="NZ_FWZT01000002.1"/>
</dbReference>
<dbReference type="SMART" id="SM00100">
    <property type="entry name" value="cNMP"/>
    <property type="match status" value="1"/>
</dbReference>
<dbReference type="PROSITE" id="PS50042">
    <property type="entry name" value="CNMP_BINDING_3"/>
    <property type="match status" value="1"/>
</dbReference>
<proteinExistence type="predicted"/>
<name>A0A1Y6B5D4_9BACT</name>
<evidence type="ECO:0000259" key="1">
    <source>
        <dbReference type="PROSITE" id="PS50042"/>
    </source>
</evidence>
<dbReference type="STRING" id="1513793.SAMN06296036_1029"/>
<reference evidence="3" key="1">
    <citation type="submission" date="2017-04" db="EMBL/GenBank/DDBJ databases">
        <authorList>
            <person name="Varghese N."/>
            <person name="Submissions S."/>
        </authorList>
    </citation>
    <scope>NUCLEOTIDE SEQUENCE [LARGE SCALE GENOMIC DNA]</scope>
    <source>
        <strain evidence="3">RKEM611</strain>
    </source>
</reference>
<keyword evidence="3" id="KW-1185">Reference proteome</keyword>
<evidence type="ECO:0000313" key="3">
    <source>
        <dbReference type="Proteomes" id="UP000192907"/>
    </source>
</evidence>
<dbReference type="Proteomes" id="UP000192907">
    <property type="component" value="Unassembled WGS sequence"/>
</dbReference>
<dbReference type="PROSITE" id="PS00889">
    <property type="entry name" value="CNMP_BINDING_2"/>
    <property type="match status" value="1"/>
</dbReference>
<dbReference type="InterPro" id="IPR000595">
    <property type="entry name" value="cNMP-bd_dom"/>
</dbReference>
<dbReference type="InterPro" id="IPR018490">
    <property type="entry name" value="cNMP-bd_dom_sf"/>
</dbReference>
<dbReference type="OrthoDB" id="5289354at2"/>
<dbReference type="InterPro" id="IPR014710">
    <property type="entry name" value="RmlC-like_jellyroll"/>
</dbReference>
<dbReference type="SUPFAM" id="SSF51206">
    <property type="entry name" value="cAMP-binding domain-like"/>
    <property type="match status" value="1"/>
</dbReference>
<dbReference type="Pfam" id="PF00027">
    <property type="entry name" value="cNMP_binding"/>
    <property type="match status" value="1"/>
</dbReference>
<feature type="domain" description="Cyclic nucleotide-binding" evidence="1">
    <location>
        <begin position="30"/>
        <end position="134"/>
    </location>
</feature>